<evidence type="ECO:0000256" key="1">
    <source>
        <dbReference type="SAM" id="Phobius"/>
    </source>
</evidence>
<gene>
    <name evidence="2" type="ORF">F3N42_10705</name>
</gene>
<feature type="transmembrane region" description="Helical" evidence="1">
    <location>
        <begin position="100"/>
        <end position="122"/>
    </location>
</feature>
<keyword evidence="1" id="KW-0812">Transmembrane</keyword>
<keyword evidence="1" id="KW-0472">Membrane</keyword>
<feature type="transmembrane region" description="Helical" evidence="1">
    <location>
        <begin position="77"/>
        <end position="94"/>
    </location>
</feature>
<feature type="transmembrane region" description="Helical" evidence="1">
    <location>
        <begin position="22"/>
        <end position="42"/>
    </location>
</feature>
<feature type="transmembrane region" description="Helical" evidence="1">
    <location>
        <begin position="54"/>
        <end position="70"/>
    </location>
</feature>
<feature type="transmembrane region" description="Helical" evidence="1">
    <location>
        <begin position="134"/>
        <end position="152"/>
    </location>
</feature>
<accession>A0A5N0T797</accession>
<keyword evidence="1" id="KW-1133">Transmembrane helix</keyword>
<dbReference type="AlphaFoldDB" id="A0A5N0T797"/>
<protein>
    <submittedName>
        <fullName evidence="2">DUF962 domain-containing protein</fullName>
    </submittedName>
</protein>
<organism evidence="2 3">
    <name type="scientific">Marinihelvus fidelis</name>
    <dbReference type="NCBI Taxonomy" id="2613842"/>
    <lineage>
        <taxon>Bacteria</taxon>
        <taxon>Pseudomonadati</taxon>
        <taxon>Pseudomonadota</taxon>
        <taxon>Gammaproteobacteria</taxon>
        <taxon>Chromatiales</taxon>
        <taxon>Wenzhouxiangellaceae</taxon>
        <taxon>Marinihelvus</taxon>
    </lineage>
</organism>
<dbReference type="EMBL" id="VYXP01000006">
    <property type="protein sequence ID" value="KAA9130830.1"/>
    <property type="molecule type" value="Genomic_DNA"/>
</dbReference>
<evidence type="ECO:0000313" key="3">
    <source>
        <dbReference type="Proteomes" id="UP000325372"/>
    </source>
</evidence>
<evidence type="ECO:0000313" key="2">
    <source>
        <dbReference type="EMBL" id="KAA9130830.1"/>
    </source>
</evidence>
<dbReference type="GO" id="GO:0016020">
    <property type="term" value="C:membrane"/>
    <property type="evidence" value="ECO:0007669"/>
    <property type="project" value="GOC"/>
</dbReference>
<proteinExistence type="predicted"/>
<dbReference type="GO" id="GO:0046521">
    <property type="term" value="P:sphingoid catabolic process"/>
    <property type="evidence" value="ECO:0007669"/>
    <property type="project" value="TreeGrafter"/>
</dbReference>
<sequence>MTTLAALLDEYGESHRNAVNKLIHWVCVPVIVWTVIALLWAIPFPFDASLGPVPLNWAVIALVLAQLYYFRLSFSLGLGLLAYNLLMIAITFWVEQAAPWPLWAVALVVFVIAWIGQFIGHHIEGKKPSFLKDIQFLLIGPAWLMAFVYRAIGLKY</sequence>
<dbReference type="InterPro" id="IPR009305">
    <property type="entry name" value="Mpo1-like"/>
</dbReference>
<dbReference type="PANTHER" id="PTHR28026:SF9">
    <property type="entry name" value="2-HYDROXY-PALMITIC ACID DIOXYGENASE MPO1"/>
    <property type="match status" value="1"/>
</dbReference>
<reference evidence="2 3" key="1">
    <citation type="submission" date="2019-09" db="EMBL/GenBank/DDBJ databases">
        <title>Wenzhouxiangella sp. Genome sequencing and assembly.</title>
        <authorList>
            <person name="Zhang R."/>
        </authorList>
    </citation>
    <scope>NUCLEOTIDE SEQUENCE [LARGE SCALE GENOMIC DNA]</scope>
    <source>
        <strain evidence="2 3">W260</strain>
    </source>
</reference>
<name>A0A5N0T797_9GAMM</name>
<keyword evidence="3" id="KW-1185">Reference proteome</keyword>
<dbReference type="Pfam" id="PF06127">
    <property type="entry name" value="Mpo1-like"/>
    <property type="match status" value="1"/>
</dbReference>
<comment type="caution">
    <text evidence="2">The sequence shown here is derived from an EMBL/GenBank/DDBJ whole genome shotgun (WGS) entry which is preliminary data.</text>
</comment>
<dbReference type="Proteomes" id="UP000325372">
    <property type="component" value="Unassembled WGS sequence"/>
</dbReference>
<dbReference type="PANTHER" id="PTHR28026">
    <property type="entry name" value="DUF962 DOMAIN PROTEIN (AFU_ORTHOLOGUE AFUA_8G05310)"/>
    <property type="match status" value="1"/>
</dbReference>
<dbReference type="RefSeq" id="WP_150864467.1">
    <property type="nucleotide sequence ID" value="NZ_VYXP01000006.1"/>
</dbReference>